<dbReference type="Proteomes" id="UP001066276">
    <property type="component" value="Chromosome 1_1"/>
</dbReference>
<dbReference type="AlphaFoldDB" id="A0AAV7WYB7"/>
<reference evidence="1" key="1">
    <citation type="journal article" date="2022" name="bioRxiv">
        <title>Sequencing and chromosome-scale assembly of the giantPleurodeles waltlgenome.</title>
        <authorList>
            <person name="Brown T."/>
            <person name="Elewa A."/>
            <person name="Iarovenko S."/>
            <person name="Subramanian E."/>
            <person name="Araus A.J."/>
            <person name="Petzold A."/>
            <person name="Susuki M."/>
            <person name="Suzuki K.-i.T."/>
            <person name="Hayashi T."/>
            <person name="Toyoda A."/>
            <person name="Oliveira C."/>
            <person name="Osipova E."/>
            <person name="Leigh N.D."/>
            <person name="Simon A."/>
            <person name="Yun M.H."/>
        </authorList>
    </citation>
    <scope>NUCLEOTIDE SEQUENCE</scope>
    <source>
        <strain evidence="1">20211129_DDA</strain>
        <tissue evidence="1">Liver</tissue>
    </source>
</reference>
<evidence type="ECO:0000313" key="2">
    <source>
        <dbReference type="Proteomes" id="UP001066276"/>
    </source>
</evidence>
<gene>
    <name evidence="1" type="ORF">NDU88_005458</name>
</gene>
<name>A0AAV7WYB7_PLEWA</name>
<accession>A0AAV7WYB7</accession>
<protein>
    <submittedName>
        <fullName evidence="1">Uncharacterized protein</fullName>
    </submittedName>
</protein>
<comment type="caution">
    <text evidence="1">The sequence shown here is derived from an EMBL/GenBank/DDBJ whole genome shotgun (WGS) entry which is preliminary data.</text>
</comment>
<sequence length="163" mass="18644">MGGGPKLDHVENKLKGYSIKLLEGLLGEAGGNLRRSETTALDIKRRRLVAQWWVKISCFLLVRILGVLKQDYQARRVPPAEMMTGGGRLPVPHDFATLKKEIAAEVRDLKREVINLGQRVYTLEQTDNVQDEEVDCHRRELLALQDKNQELQYPLEDLDNKSR</sequence>
<dbReference type="EMBL" id="JANPWB010000001">
    <property type="protein sequence ID" value="KAJ1217871.1"/>
    <property type="molecule type" value="Genomic_DNA"/>
</dbReference>
<keyword evidence="2" id="KW-1185">Reference proteome</keyword>
<proteinExistence type="predicted"/>
<evidence type="ECO:0000313" key="1">
    <source>
        <dbReference type="EMBL" id="KAJ1217871.1"/>
    </source>
</evidence>
<organism evidence="1 2">
    <name type="scientific">Pleurodeles waltl</name>
    <name type="common">Iberian ribbed newt</name>
    <dbReference type="NCBI Taxonomy" id="8319"/>
    <lineage>
        <taxon>Eukaryota</taxon>
        <taxon>Metazoa</taxon>
        <taxon>Chordata</taxon>
        <taxon>Craniata</taxon>
        <taxon>Vertebrata</taxon>
        <taxon>Euteleostomi</taxon>
        <taxon>Amphibia</taxon>
        <taxon>Batrachia</taxon>
        <taxon>Caudata</taxon>
        <taxon>Salamandroidea</taxon>
        <taxon>Salamandridae</taxon>
        <taxon>Pleurodelinae</taxon>
        <taxon>Pleurodeles</taxon>
    </lineage>
</organism>